<dbReference type="Proteomes" id="UP001277561">
    <property type="component" value="Unassembled WGS sequence"/>
</dbReference>
<dbReference type="CDD" id="cd01948">
    <property type="entry name" value="EAL"/>
    <property type="match status" value="1"/>
</dbReference>
<dbReference type="CDD" id="cd01949">
    <property type="entry name" value="GGDEF"/>
    <property type="match status" value="1"/>
</dbReference>
<dbReference type="PANTHER" id="PTHR33121:SF70">
    <property type="entry name" value="SIGNALING PROTEIN YKOW"/>
    <property type="match status" value="1"/>
</dbReference>
<organism evidence="3 4">
    <name type="scientific">Agrobacterium rosae</name>
    <dbReference type="NCBI Taxonomy" id="1972867"/>
    <lineage>
        <taxon>Bacteria</taxon>
        <taxon>Pseudomonadati</taxon>
        <taxon>Pseudomonadota</taxon>
        <taxon>Alphaproteobacteria</taxon>
        <taxon>Hyphomicrobiales</taxon>
        <taxon>Rhizobiaceae</taxon>
        <taxon>Rhizobium/Agrobacterium group</taxon>
        <taxon>Agrobacterium</taxon>
    </lineage>
</organism>
<dbReference type="SMART" id="SM00267">
    <property type="entry name" value="GGDEF"/>
    <property type="match status" value="1"/>
</dbReference>
<keyword evidence="4" id="KW-1185">Reference proteome</keyword>
<dbReference type="EMBL" id="JAVRAD010000007">
    <property type="protein sequence ID" value="MDX8330778.1"/>
    <property type="molecule type" value="Genomic_DNA"/>
</dbReference>
<dbReference type="SMART" id="SM00052">
    <property type="entry name" value="EAL"/>
    <property type="match status" value="1"/>
</dbReference>
<protein>
    <submittedName>
        <fullName evidence="3">EAL domain-containing protein</fullName>
    </submittedName>
</protein>
<evidence type="ECO:0000259" key="2">
    <source>
        <dbReference type="PROSITE" id="PS50887"/>
    </source>
</evidence>
<dbReference type="InterPro" id="IPR029016">
    <property type="entry name" value="GAF-like_dom_sf"/>
</dbReference>
<reference evidence="3" key="1">
    <citation type="journal article" date="2023" name="Phytobiomes J">
        <title>Deciphering the key players within the bacterial microbiota associated with aerial crown gall tumors on rhododendron: Insights into the gallobiome.</title>
        <authorList>
            <person name="Kuzmanovic N."/>
            <person name="Nesme J."/>
            <person name="Wolf J."/>
            <person name="Neumann-Schaal M."/>
            <person name="Petersen J."/>
            <person name="Fernandez-Gnecco G."/>
            <person name="Sproeer C."/>
            <person name="Bunk B."/>
            <person name="Overmann J."/>
            <person name="Sorensen S.J."/>
            <person name="Idczak E."/>
            <person name="Smalla K."/>
        </authorList>
    </citation>
    <scope>NUCLEOTIDE SEQUENCE [LARGE SCALE GENOMIC DNA]</scope>
    <source>
        <strain evidence="3">Rho-14.1</strain>
    </source>
</reference>
<dbReference type="InterPro" id="IPR029787">
    <property type="entry name" value="Nucleotide_cyclase"/>
</dbReference>
<feature type="domain" description="EAL" evidence="1">
    <location>
        <begin position="332"/>
        <end position="587"/>
    </location>
</feature>
<name>A0ABU4W1Q6_9HYPH</name>
<evidence type="ECO:0000313" key="3">
    <source>
        <dbReference type="EMBL" id="MDX8330778.1"/>
    </source>
</evidence>
<dbReference type="InterPro" id="IPR003018">
    <property type="entry name" value="GAF"/>
</dbReference>
<dbReference type="SUPFAM" id="SSF141868">
    <property type="entry name" value="EAL domain-like"/>
    <property type="match status" value="1"/>
</dbReference>
<dbReference type="InterPro" id="IPR050706">
    <property type="entry name" value="Cyclic-di-GMP_PDE-like"/>
</dbReference>
<dbReference type="NCBIfam" id="TIGR00254">
    <property type="entry name" value="GGDEF"/>
    <property type="match status" value="1"/>
</dbReference>
<dbReference type="Pfam" id="PF00563">
    <property type="entry name" value="EAL"/>
    <property type="match status" value="1"/>
</dbReference>
<dbReference type="PROSITE" id="PS50887">
    <property type="entry name" value="GGDEF"/>
    <property type="match status" value="1"/>
</dbReference>
<gene>
    <name evidence="3" type="ORF">RMS29_16250</name>
</gene>
<sequence length="599" mass="64956">MTLELQNAILEMIARGETLRVTIERLCVEVEALARGTVCSVLSVEDGHLHPLAGPSLPPSYSDALDNMAIGALMGSCGAAAYQAETVTVKDIEHDPRWVNFRHLALPLGFKACWSTPICSGNRVVATFAFYFSECRGPNDLERRIVDACVHLCAIAIERDERERLTYIDILTGLPNLAKFIQVLSEQAEHEEGGWGVILVDLDNLKVVNDTFGHRAGDELIQIAATRIAAVAGKDRAFRVGGDEFAVVVENSVGSPLVMLAAEIIEVMKEHANCASHVLTPGATLGGCLAGPGETPEQVRHCADVALYHAKERSRGTFIEYSAGLGTTLTRRLRAIRDVSLALAENRIHAHYQPIVRLDTGEMVGFEALCRMTATSGEIIAAANFHEATKDAHVAAKLTECMLSCVARDMRAWLDGGLPFQHVGINLSAADFHAGHLRERLCTIFADAGVPLNHVILEVTESVYLSQRDEVVADEIRSLRKLGMRVALDDFGTGFASLTHLLTVPVDIIKIDKSFVDQLVSGNVAVIIVEGLLSIAAKLGLRVVAEGIETDAQLDQLLSFGCRLGQGYLFSKVVDRDAATSLLTRYGQHAEIERSPLRA</sequence>
<dbReference type="InterPro" id="IPR000160">
    <property type="entry name" value="GGDEF_dom"/>
</dbReference>
<feature type="domain" description="GGDEF" evidence="2">
    <location>
        <begin position="193"/>
        <end position="323"/>
    </location>
</feature>
<accession>A0ABU4W1Q6</accession>
<proteinExistence type="predicted"/>
<dbReference type="InterPro" id="IPR035919">
    <property type="entry name" value="EAL_sf"/>
</dbReference>
<dbReference type="InterPro" id="IPR043128">
    <property type="entry name" value="Rev_trsase/Diguanyl_cyclase"/>
</dbReference>
<dbReference type="InterPro" id="IPR001633">
    <property type="entry name" value="EAL_dom"/>
</dbReference>
<dbReference type="Gene3D" id="3.30.450.40">
    <property type="match status" value="1"/>
</dbReference>
<dbReference type="PROSITE" id="PS50883">
    <property type="entry name" value="EAL"/>
    <property type="match status" value="1"/>
</dbReference>
<dbReference type="Pfam" id="PF13185">
    <property type="entry name" value="GAF_2"/>
    <property type="match status" value="1"/>
</dbReference>
<comment type="caution">
    <text evidence="3">The sequence shown here is derived from an EMBL/GenBank/DDBJ whole genome shotgun (WGS) entry which is preliminary data.</text>
</comment>
<dbReference type="RefSeq" id="WP_320188299.1">
    <property type="nucleotide sequence ID" value="NZ_CP192765.1"/>
</dbReference>
<dbReference type="PANTHER" id="PTHR33121">
    <property type="entry name" value="CYCLIC DI-GMP PHOSPHODIESTERASE PDEF"/>
    <property type="match status" value="1"/>
</dbReference>
<evidence type="ECO:0000259" key="1">
    <source>
        <dbReference type="PROSITE" id="PS50883"/>
    </source>
</evidence>
<dbReference type="Pfam" id="PF00990">
    <property type="entry name" value="GGDEF"/>
    <property type="match status" value="1"/>
</dbReference>
<dbReference type="Gene3D" id="3.20.20.450">
    <property type="entry name" value="EAL domain"/>
    <property type="match status" value="1"/>
</dbReference>
<dbReference type="Gene3D" id="3.30.70.270">
    <property type="match status" value="1"/>
</dbReference>
<evidence type="ECO:0000313" key="4">
    <source>
        <dbReference type="Proteomes" id="UP001277561"/>
    </source>
</evidence>
<dbReference type="SMART" id="SM00065">
    <property type="entry name" value="GAF"/>
    <property type="match status" value="1"/>
</dbReference>
<dbReference type="SUPFAM" id="SSF55781">
    <property type="entry name" value="GAF domain-like"/>
    <property type="match status" value="1"/>
</dbReference>
<dbReference type="SUPFAM" id="SSF55073">
    <property type="entry name" value="Nucleotide cyclase"/>
    <property type="match status" value="1"/>
</dbReference>